<accession>A0A4P9WHZ3</accession>
<dbReference type="PANTHER" id="PTHR40129">
    <property type="entry name" value="KETOPANTOATE REDUCTASE N-TERMINAL DOMAIN-CONTAINING PROTEIN"/>
    <property type="match status" value="1"/>
</dbReference>
<proteinExistence type="predicted"/>
<organism evidence="1 2">
    <name type="scientific">Blyttiomyces helicus</name>
    <dbReference type="NCBI Taxonomy" id="388810"/>
    <lineage>
        <taxon>Eukaryota</taxon>
        <taxon>Fungi</taxon>
        <taxon>Fungi incertae sedis</taxon>
        <taxon>Chytridiomycota</taxon>
        <taxon>Chytridiomycota incertae sedis</taxon>
        <taxon>Chytridiomycetes</taxon>
        <taxon>Chytridiomycetes incertae sedis</taxon>
        <taxon>Blyttiomyces</taxon>
    </lineage>
</organism>
<dbReference type="InterPro" id="IPR036291">
    <property type="entry name" value="NAD(P)-bd_dom_sf"/>
</dbReference>
<dbReference type="Gene3D" id="3.40.50.720">
    <property type="entry name" value="NAD(P)-binding Rossmann-like Domain"/>
    <property type="match status" value="1"/>
</dbReference>
<dbReference type="EMBL" id="KZ995251">
    <property type="protein sequence ID" value="RKO91058.1"/>
    <property type="molecule type" value="Genomic_DNA"/>
</dbReference>
<dbReference type="AlphaFoldDB" id="A0A4P9WHZ3"/>
<dbReference type="OrthoDB" id="674948at2759"/>
<evidence type="ECO:0000313" key="1">
    <source>
        <dbReference type="EMBL" id="RKO91058.1"/>
    </source>
</evidence>
<keyword evidence="2" id="KW-1185">Reference proteome</keyword>
<reference evidence="2" key="1">
    <citation type="journal article" date="2018" name="Nat. Microbiol.">
        <title>Leveraging single-cell genomics to expand the fungal tree of life.</title>
        <authorList>
            <person name="Ahrendt S.R."/>
            <person name="Quandt C.A."/>
            <person name="Ciobanu D."/>
            <person name="Clum A."/>
            <person name="Salamov A."/>
            <person name="Andreopoulos B."/>
            <person name="Cheng J.F."/>
            <person name="Woyke T."/>
            <person name="Pelin A."/>
            <person name="Henrissat B."/>
            <person name="Reynolds N.K."/>
            <person name="Benny G.L."/>
            <person name="Smith M.E."/>
            <person name="James T.Y."/>
            <person name="Grigoriev I.V."/>
        </authorList>
    </citation>
    <scope>NUCLEOTIDE SEQUENCE [LARGE SCALE GENOMIC DNA]</scope>
</reference>
<sequence>MSQKVTLLVVGLGWTGEYVVRHLTSIGVSHAATTTTGRNGTVPFRFDPSSTDPTPYKALPSASTVLITFPLLTKSAPETFRSLYFATHADAPNIILLGSTRFWLCSGGIAWADRHTAPDPSTNADRQVAEEAVLAFGGAVLNLAGLWGGTRQPRNWVSRVAATKEALRGAGSVHLVHGEDVARAVWALAEDFTPGERWLLTDGRVYDWWDLASVWGSAGAVGRGKPPVGPHAGWVRELMAETGVRGLPRTPAELGRALDSSEFWTRFNISPFWPRADDERAAL</sequence>
<name>A0A4P9WHZ3_9FUNG</name>
<dbReference type="SUPFAM" id="SSF51735">
    <property type="entry name" value="NAD(P)-binding Rossmann-fold domains"/>
    <property type="match status" value="1"/>
</dbReference>
<evidence type="ECO:0000313" key="2">
    <source>
        <dbReference type="Proteomes" id="UP000269721"/>
    </source>
</evidence>
<protein>
    <recommendedName>
        <fullName evidence="3">NAD(P)-binding domain-containing protein</fullName>
    </recommendedName>
</protein>
<gene>
    <name evidence="1" type="ORF">BDK51DRAFT_27101</name>
</gene>
<dbReference type="Proteomes" id="UP000269721">
    <property type="component" value="Unassembled WGS sequence"/>
</dbReference>
<dbReference type="PANTHER" id="PTHR40129:SF2">
    <property type="entry name" value="KETOPANTOATE REDUCTASE N-TERMINAL DOMAIN-CONTAINING PROTEIN"/>
    <property type="match status" value="1"/>
</dbReference>
<evidence type="ECO:0008006" key="3">
    <source>
        <dbReference type="Google" id="ProtNLM"/>
    </source>
</evidence>